<dbReference type="SUPFAM" id="SSF48403">
    <property type="entry name" value="Ankyrin repeat"/>
    <property type="match status" value="2"/>
</dbReference>
<dbReference type="InterPro" id="IPR036770">
    <property type="entry name" value="Ankyrin_rpt-contain_sf"/>
</dbReference>
<keyword evidence="6" id="KW-1185">Reference proteome</keyword>
<dbReference type="PROSITE" id="PS50297">
    <property type="entry name" value="ANK_REP_REGION"/>
    <property type="match status" value="1"/>
</dbReference>
<sequence>MSQACRLFHTIYNPQLYSIFANSCEPNILRLVQTGNSDALQKLVSAGYRLFDFLETPEFWWKERGCYVGYKLESRSPMMIAAGNGHVEILQIFIDNLPSIITRSTVRSSHLLSHAALCGQLDAVKFLISQGGSLDHIDMRMTLTILQSAIMGGHLPMVKYLVEESKCKDQDSAFDLLHSATAAGHLEIVKYLIKRGADFTHPPSGYVSEYGHPSALETAIKMGYEDIVLFFLDNTPPELMEAMSTIGWESMLKTCHRDVFPPPWPSPWRNPHITQTILARIDLETRLAATTPLEQSNLLAVAAETGDMSLTQRLIGKGCRPILSQMRHTPVSRAVNNGHAEIIETFLRCPGYLVSEQDVSSAAKKGETAILLSLLHKVGKKDFKRLGKVALNAVCYSDKFILAMQSTFEILTDQDVEALISMVTSSTGPQASCAGHVEATKFLVEKGDIQPFDKIPTYFDILKRAWEEPSSYLEHAAAVCPVAQFQAALAQWNFELDPDNSYCKAALVAATLNKKVETIQLFADKGFDVTSTYMHRGELSPLLHLVVKTLRDENGRVIDVDGEHAQLRQSYQPNGHPWLDHILPCASVQFLMERGADINQLDSYGRTALFLTTKLRTLVLTKELLGLGANPLLKNPGTVSPLELAISQGQIKYVKAFLEAIRARSFTCDDFVSLIPDVLPVQTLPNRSFGGRFSASSSGRLSQTRMLARDGHMEATKTFPLPCRDIDRRDSASSEHTITDEDTTDEEIADEEIRGGEITDEEITDEEITDEEIADEEIADEETTDEEITDEETTDEELLREVLQTSEDNFISIWSATEDDDCIGDLRWVRFFIAKAMTQHHWRMMYPVPA</sequence>
<proteinExistence type="predicted"/>
<feature type="region of interest" description="Disordered" evidence="4">
    <location>
        <begin position="769"/>
        <end position="796"/>
    </location>
</feature>
<keyword evidence="1" id="KW-0677">Repeat</keyword>
<evidence type="ECO:0008006" key="7">
    <source>
        <dbReference type="Google" id="ProtNLM"/>
    </source>
</evidence>
<feature type="region of interest" description="Disordered" evidence="4">
    <location>
        <begin position="723"/>
        <end position="748"/>
    </location>
</feature>
<dbReference type="GeneID" id="27681903"/>
<evidence type="ECO:0000256" key="4">
    <source>
        <dbReference type="SAM" id="MobiDB-lite"/>
    </source>
</evidence>
<dbReference type="Proteomes" id="UP000030143">
    <property type="component" value="Unassembled WGS sequence"/>
</dbReference>
<dbReference type="Pfam" id="PF12796">
    <property type="entry name" value="Ank_2"/>
    <property type="match status" value="1"/>
</dbReference>
<evidence type="ECO:0000256" key="2">
    <source>
        <dbReference type="ARBA" id="ARBA00023043"/>
    </source>
</evidence>
<evidence type="ECO:0000313" key="5">
    <source>
        <dbReference type="EMBL" id="KGO58858.1"/>
    </source>
</evidence>
<dbReference type="PANTHER" id="PTHR24123">
    <property type="entry name" value="ANKYRIN REPEAT-CONTAINING"/>
    <property type="match status" value="1"/>
</dbReference>
<dbReference type="VEuPathDB" id="FungiDB:PEXP_084380"/>
<dbReference type="InterPro" id="IPR051165">
    <property type="entry name" value="Multifunctional_ANK_Repeat"/>
</dbReference>
<feature type="repeat" description="ANK" evidence="3">
    <location>
        <begin position="172"/>
        <end position="204"/>
    </location>
</feature>
<feature type="compositionally biased region" description="Basic and acidic residues" evidence="4">
    <location>
        <begin position="724"/>
        <end position="739"/>
    </location>
</feature>
<dbReference type="PANTHER" id="PTHR24123:SF141">
    <property type="entry name" value="ANKYRIN 2, ISOFORM U"/>
    <property type="match status" value="1"/>
</dbReference>
<dbReference type="RefSeq" id="XP_016600199.1">
    <property type="nucleotide sequence ID" value="XM_016746483.1"/>
</dbReference>
<evidence type="ECO:0000313" key="6">
    <source>
        <dbReference type="Proteomes" id="UP000030143"/>
    </source>
</evidence>
<dbReference type="EMBL" id="JQFZ01000110">
    <property type="protein sequence ID" value="KGO58858.1"/>
    <property type="molecule type" value="Genomic_DNA"/>
</dbReference>
<keyword evidence="2 3" id="KW-0040">ANK repeat</keyword>
<protein>
    <recommendedName>
        <fullName evidence="7">Ankyrin repeat-containing domain-containing protein</fullName>
    </recommendedName>
</protein>
<dbReference type="Gene3D" id="1.25.40.20">
    <property type="entry name" value="Ankyrin repeat-containing domain"/>
    <property type="match status" value="4"/>
</dbReference>
<dbReference type="PROSITE" id="PS50088">
    <property type="entry name" value="ANK_REPEAT"/>
    <property type="match status" value="1"/>
</dbReference>
<dbReference type="AlphaFoldDB" id="A0A0A2L331"/>
<gene>
    <name evidence="5" type="ORF">PEX2_092130</name>
</gene>
<comment type="caution">
    <text evidence="5">The sequence shown here is derived from an EMBL/GenBank/DDBJ whole genome shotgun (WGS) entry which is preliminary data.</text>
</comment>
<evidence type="ECO:0000256" key="3">
    <source>
        <dbReference type="PROSITE-ProRule" id="PRU00023"/>
    </source>
</evidence>
<dbReference type="STRING" id="27334.A0A0A2L331"/>
<reference evidence="5 6" key="1">
    <citation type="journal article" date="2015" name="Mol. Plant Microbe Interact.">
        <title>Genome, transcriptome, and functional analyses of Penicillium expansum provide new insights into secondary metabolism and pathogenicity.</title>
        <authorList>
            <person name="Ballester A.R."/>
            <person name="Marcet-Houben M."/>
            <person name="Levin E."/>
            <person name="Sela N."/>
            <person name="Selma-Lazaro C."/>
            <person name="Carmona L."/>
            <person name="Wisniewski M."/>
            <person name="Droby S."/>
            <person name="Gonzalez-Candelas L."/>
            <person name="Gabaldon T."/>
        </authorList>
    </citation>
    <scope>NUCLEOTIDE SEQUENCE [LARGE SCALE GENOMIC DNA]</scope>
    <source>
        <strain evidence="5 6">MD-8</strain>
    </source>
</reference>
<name>A0A0A2L331_PENEN</name>
<evidence type="ECO:0000256" key="1">
    <source>
        <dbReference type="ARBA" id="ARBA00022737"/>
    </source>
</evidence>
<organism evidence="5 6">
    <name type="scientific">Penicillium expansum</name>
    <name type="common">Blue mold rot fungus</name>
    <dbReference type="NCBI Taxonomy" id="27334"/>
    <lineage>
        <taxon>Eukaryota</taxon>
        <taxon>Fungi</taxon>
        <taxon>Dikarya</taxon>
        <taxon>Ascomycota</taxon>
        <taxon>Pezizomycotina</taxon>
        <taxon>Eurotiomycetes</taxon>
        <taxon>Eurotiomycetidae</taxon>
        <taxon>Eurotiales</taxon>
        <taxon>Aspergillaceae</taxon>
        <taxon>Penicillium</taxon>
    </lineage>
</organism>
<dbReference type="HOGENOM" id="CLU_335576_0_0_1"/>
<accession>A0A0A2L331</accession>
<dbReference type="InterPro" id="IPR002110">
    <property type="entry name" value="Ankyrin_rpt"/>
</dbReference>
<dbReference type="SMART" id="SM00248">
    <property type="entry name" value="ANK"/>
    <property type="match status" value="10"/>
</dbReference>